<dbReference type="InterPro" id="IPR005152">
    <property type="entry name" value="Lipase_secreted"/>
</dbReference>
<dbReference type="AlphaFoldDB" id="A0A1L0D8R6"/>
<evidence type="ECO:0000313" key="3">
    <source>
        <dbReference type="EMBL" id="SGZ52924.1"/>
    </source>
</evidence>
<dbReference type="GO" id="GO:0016042">
    <property type="term" value="P:lipid catabolic process"/>
    <property type="evidence" value="ECO:0007669"/>
    <property type="project" value="InterPro"/>
</dbReference>
<dbReference type="PANTHER" id="PTHR34853">
    <property type="match status" value="1"/>
</dbReference>
<dbReference type="Gene3D" id="3.40.50.1820">
    <property type="entry name" value="alpha/beta hydrolase"/>
    <property type="match status" value="1"/>
</dbReference>
<dbReference type="Proteomes" id="UP000182259">
    <property type="component" value="Chromosome III"/>
</dbReference>
<name>A0A1L0D8R6_9ASCO</name>
<feature type="signal peptide" evidence="2">
    <location>
        <begin position="1"/>
        <end position="17"/>
    </location>
</feature>
<evidence type="ECO:0000313" key="4">
    <source>
        <dbReference type="Proteomes" id="UP000182259"/>
    </source>
</evidence>
<accession>A0A1L0D8R6</accession>
<dbReference type="Gene3D" id="1.10.260.130">
    <property type="match status" value="1"/>
</dbReference>
<evidence type="ECO:0000256" key="2">
    <source>
        <dbReference type="SAM" id="SignalP"/>
    </source>
</evidence>
<sequence length="463" mass="49428">MIFSLVVFTTFLSIVSALSKPSQDSWYSCPNGYESQPLGTILKWRATPSTLKTAIIPLNVAGAWQLMVRSSDSFGNANCIVTTVIAPHNGDPDKLLSYQTAEDSSCFDCAPSYAIQVGSSLDTIVTSAEMFLISLALERGWYVVTSDYQGFKSAYTAGIQAGHATLDSVRAALKSFSITGVKPSAKVAYWGYSGGAVASGWAAQLQPGYAPDLTNCSLGATVGGYVTNVSAVAHAIDGTVFAGIIPLAVNGLANEYPSLKNFMQNQFTNALQKSRFFNANSFCLPVSITYYFLNRFFTGPLKYFKSGFSVLNSGIPLEVINENTLAFDSNTPVPTMPLMVYQGKLDEIVPYETVVRAYNQYCANGIGSLELNAVSTTGHITELVDGTAAAIAWLEARFAGKPVDVQGCKTTTRLSNIAYPGVNASLVTIIQTAFDTVFGKDIGPNGERLNLLSLIASKGIGSR</sequence>
<dbReference type="EMBL" id="LT635766">
    <property type="protein sequence ID" value="SGZ52924.1"/>
    <property type="molecule type" value="Genomic_DNA"/>
</dbReference>
<protein>
    <submittedName>
        <fullName evidence="3">CIC11C00000000045</fullName>
    </submittedName>
</protein>
<keyword evidence="2" id="KW-0732">Signal</keyword>
<reference evidence="3 4" key="1">
    <citation type="submission" date="2016-10" db="EMBL/GenBank/DDBJ databases">
        <authorList>
            <person name="de Groot N.N."/>
        </authorList>
    </citation>
    <scope>NUCLEOTIDE SEQUENCE [LARGE SCALE GENOMIC DNA]</scope>
    <source>
        <strain evidence="3 4">PYCC 4715</strain>
    </source>
</reference>
<evidence type="ECO:0000256" key="1">
    <source>
        <dbReference type="ARBA" id="ARBA00023369"/>
    </source>
</evidence>
<proteinExistence type="predicted"/>
<dbReference type="SUPFAM" id="SSF53474">
    <property type="entry name" value="alpha/beta-Hydrolases"/>
    <property type="match status" value="1"/>
</dbReference>
<gene>
    <name evidence="3" type="ORF">SAMEA4029009_CIC11G00000000045</name>
</gene>
<dbReference type="GO" id="GO:0004806">
    <property type="term" value="F:triacylglycerol lipase activity"/>
    <property type="evidence" value="ECO:0007669"/>
    <property type="project" value="UniProtKB-EC"/>
</dbReference>
<dbReference type="InterPro" id="IPR029058">
    <property type="entry name" value="AB_hydrolase_fold"/>
</dbReference>
<comment type="catalytic activity">
    <reaction evidence="1">
        <text>a triacylglycerol + H2O = a diacylglycerol + a fatty acid + H(+)</text>
        <dbReference type="Rhea" id="RHEA:12044"/>
        <dbReference type="ChEBI" id="CHEBI:15377"/>
        <dbReference type="ChEBI" id="CHEBI:15378"/>
        <dbReference type="ChEBI" id="CHEBI:17855"/>
        <dbReference type="ChEBI" id="CHEBI:18035"/>
        <dbReference type="ChEBI" id="CHEBI:28868"/>
        <dbReference type="EC" id="3.1.1.3"/>
    </reaction>
    <physiologicalReaction direction="left-to-right" evidence="1">
        <dbReference type="Rhea" id="RHEA:12045"/>
    </physiologicalReaction>
</comment>
<organism evidence="3 4">
    <name type="scientific">Sungouiella intermedia</name>
    <dbReference type="NCBI Taxonomy" id="45354"/>
    <lineage>
        <taxon>Eukaryota</taxon>
        <taxon>Fungi</taxon>
        <taxon>Dikarya</taxon>
        <taxon>Ascomycota</taxon>
        <taxon>Saccharomycotina</taxon>
        <taxon>Pichiomycetes</taxon>
        <taxon>Metschnikowiaceae</taxon>
        <taxon>Sungouiella</taxon>
    </lineage>
</organism>
<dbReference type="PANTHER" id="PTHR34853:SF1">
    <property type="entry name" value="LIPASE 5"/>
    <property type="match status" value="1"/>
</dbReference>
<feature type="chain" id="PRO_5012882556" evidence="2">
    <location>
        <begin position="18"/>
        <end position="463"/>
    </location>
</feature>
<dbReference type="Pfam" id="PF03583">
    <property type="entry name" value="LIP"/>
    <property type="match status" value="1"/>
</dbReference>